<evidence type="ECO:0000256" key="1">
    <source>
        <dbReference type="ARBA" id="ARBA00022737"/>
    </source>
</evidence>
<evidence type="ECO:0000256" key="3">
    <source>
        <dbReference type="PROSITE-ProRule" id="PRU00023"/>
    </source>
</evidence>
<organism evidence="5">
    <name type="scientific">Guillardia theta (strain CCMP2712)</name>
    <name type="common">Cryptophyte</name>
    <dbReference type="NCBI Taxonomy" id="905079"/>
    <lineage>
        <taxon>Eukaryota</taxon>
        <taxon>Cryptophyceae</taxon>
        <taxon>Pyrenomonadales</taxon>
        <taxon>Geminigeraceae</taxon>
        <taxon>Guillardia</taxon>
    </lineage>
</organism>
<dbReference type="OrthoDB" id="10251692at2759"/>
<protein>
    <submittedName>
        <fullName evidence="5 6">Uncharacterized protein</fullName>
    </submittedName>
</protein>
<feature type="repeat" description="ANK" evidence="3">
    <location>
        <begin position="182"/>
        <end position="217"/>
    </location>
</feature>
<dbReference type="STRING" id="905079.L1IQ83"/>
<reference evidence="5 7" key="1">
    <citation type="journal article" date="2012" name="Nature">
        <title>Algal genomes reveal evolutionary mosaicism and the fate of nucleomorphs.</title>
        <authorList>
            <consortium name="DOE Joint Genome Institute"/>
            <person name="Curtis B.A."/>
            <person name="Tanifuji G."/>
            <person name="Burki F."/>
            <person name="Gruber A."/>
            <person name="Irimia M."/>
            <person name="Maruyama S."/>
            <person name="Arias M.C."/>
            <person name="Ball S.G."/>
            <person name="Gile G.H."/>
            <person name="Hirakawa Y."/>
            <person name="Hopkins J.F."/>
            <person name="Kuo A."/>
            <person name="Rensing S.A."/>
            <person name="Schmutz J."/>
            <person name="Symeonidi A."/>
            <person name="Elias M."/>
            <person name="Eveleigh R.J."/>
            <person name="Herman E.K."/>
            <person name="Klute M.J."/>
            <person name="Nakayama T."/>
            <person name="Obornik M."/>
            <person name="Reyes-Prieto A."/>
            <person name="Armbrust E.V."/>
            <person name="Aves S.J."/>
            <person name="Beiko R.G."/>
            <person name="Coutinho P."/>
            <person name="Dacks J.B."/>
            <person name="Durnford D.G."/>
            <person name="Fast N.M."/>
            <person name="Green B.R."/>
            <person name="Grisdale C.J."/>
            <person name="Hempel F."/>
            <person name="Henrissat B."/>
            <person name="Hoppner M.P."/>
            <person name="Ishida K."/>
            <person name="Kim E."/>
            <person name="Koreny L."/>
            <person name="Kroth P.G."/>
            <person name="Liu Y."/>
            <person name="Malik S.B."/>
            <person name="Maier U.G."/>
            <person name="McRose D."/>
            <person name="Mock T."/>
            <person name="Neilson J.A."/>
            <person name="Onodera N.T."/>
            <person name="Poole A.M."/>
            <person name="Pritham E.J."/>
            <person name="Richards T.A."/>
            <person name="Rocap G."/>
            <person name="Roy S.W."/>
            <person name="Sarai C."/>
            <person name="Schaack S."/>
            <person name="Shirato S."/>
            <person name="Slamovits C.H."/>
            <person name="Spencer D.F."/>
            <person name="Suzuki S."/>
            <person name="Worden A.Z."/>
            <person name="Zauner S."/>
            <person name="Barry K."/>
            <person name="Bell C."/>
            <person name="Bharti A.K."/>
            <person name="Crow J.A."/>
            <person name="Grimwood J."/>
            <person name="Kramer R."/>
            <person name="Lindquist E."/>
            <person name="Lucas S."/>
            <person name="Salamov A."/>
            <person name="McFadden G.I."/>
            <person name="Lane C.E."/>
            <person name="Keeling P.J."/>
            <person name="Gray M.W."/>
            <person name="Grigoriev I.V."/>
            <person name="Archibald J.M."/>
        </authorList>
    </citation>
    <scope>NUCLEOTIDE SEQUENCE</scope>
    <source>
        <strain evidence="5 7">CCMP2712</strain>
    </source>
</reference>
<keyword evidence="1" id="KW-0677">Repeat</keyword>
<dbReference type="GeneID" id="17294837"/>
<evidence type="ECO:0000256" key="2">
    <source>
        <dbReference type="ARBA" id="ARBA00023043"/>
    </source>
</evidence>
<proteinExistence type="predicted"/>
<dbReference type="Gene3D" id="1.25.40.20">
    <property type="entry name" value="Ankyrin repeat-containing domain"/>
    <property type="match status" value="1"/>
</dbReference>
<keyword evidence="2 3" id="KW-0040">ANK repeat</keyword>
<dbReference type="SMART" id="SM00248">
    <property type="entry name" value="ANK"/>
    <property type="match status" value="3"/>
</dbReference>
<dbReference type="EnsemblProtists" id="EKX38044">
    <property type="protein sequence ID" value="EKX38044"/>
    <property type="gene ID" value="GUITHDRAFT_144537"/>
</dbReference>
<dbReference type="PANTHER" id="PTHR24171">
    <property type="entry name" value="ANKYRIN REPEAT DOMAIN-CONTAINING PROTEIN 39-RELATED"/>
    <property type="match status" value="1"/>
</dbReference>
<dbReference type="SUPFAM" id="SSF48403">
    <property type="entry name" value="Ankyrin repeat"/>
    <property type="match status" value="1"/>
</dbReference>
<dbReference type="InterPro" id="IPR002110">
    <property type="entry name" value="Ankyrin_rpt"/>
</dbReference>
<keyword evidence="7" id="KW-1185">Reference proteome</keyword>
<sequence>MQSYSIGLSCPCRHLLAQLVLFSLVCFTNGVSSSVNCFRPRFDLVGCKSRLLVADAENVKSGDDGRKQSNDESLLAGPIPILFNLGKKAIGGMMNFSVPQSDLWVDQEKRRKRIQDKLYWACRKGRTGKMMEMIGQGADVNKRDSLPMVNFTPLIYASAFGKVDAVKLLMNHQVDVNAQDWNQWTALHWAAHGVKQEHVKIAEILIQHGANIHETTWDGRTPRSIAEDSRQRKIIEMIDKYCINERSFASL</sequence>
<evidence type="ECO:0000313" key="5">
    <source>
        <dbReference type="EMBL" id="EKX38044.1"/>
    </source>
</evidence>
<feature type="chain" id="PRO_5008770334" evidence="4">
    <location>
        <begin position="31"/>
        <end position="251"/>
    </location>
</feature>
<dbReference type="RefSeq" id="XP_005825024.1">
    <property type="nucleotide sequence ID" value="XM_005824967.1"/>
</dbReference>
<feature type="repeat" description="ANK" evidence="3">
    <location>
        <begin position="149"/>
        <end position="181"/>
    </location>
</feature>
<evidence type="ECO:0000313" key="6">
    <source>
        <dbReference type="EnsemblProtists" id="EKX38044"/>
    </source>
</evidence>
<dbReference type="AlphaFoldDB" id="L1IQ83"/>
<dbReference type="PROSITE" id="PS50297">
    <property type="entry name" value="ANK_REP_REGION"/>
    <property type="match status" value="1"/>
</dbReference>
<dbReference type="PROSITE" id="PS50088">
    <property type="entry name" value="ANK_REPEAT"/>
    <property type="match status" value="2"/>
</dbReference>
<reference evidence="6" key="3">
    <citation type="submission" date="2015-06" db="UniProtKB">
        <authorList>
            <consortium name="EnsemblProtists"/>
        </authorList>
    </citation>
    <scope>IDENTIFICATION</scope>
</reference>
<dbReference type="EMBL" id="JH993052">
    <property type="protein sequence ID" value="EKX38044.1"/>
    <property type="molecule type" value="Genomic_DNA"/>
</dbReference>
<dbReference type="PaxDb" id="55529-EKX38044"/>
<dbReference type="Proteomes" id="UP000011087">
    <property type="component" value="Unassembled WGS sequence"/>
</dbReference>
<keyword evidence="4" id="KW-0732">Signal</keyword>
<dbReference type="PANTHER" id="PTHR24171:SF9">
    <property type="entry name" value="ANKYRIN REPEAT DOMAIN-CONTAINING PROTEIN 39"/>
    <property type="match status" value="1"/>
</dbReference>
<dbReference type="Pfam" id="PF12796">
    <property type="entry name" value="Ank_2"/>
    <property type="match status" value="1"/>
</dbReference>
<accession>L1IQ83</accession>
<dbReference type="InterPro" id="IPR036770">
    <property type="entry name" value="Ankyrin_rpt-contain_sf"/>
</dbReference>
<gene>
    <name evidence="5" type="ORF">GUITHDRAFT_144537</name>
</gene>
<dbReference type="HOGENOM" id="CLU_1108828_0_0_1"/>
<evidence type="ECO:0000256" key="4">
    <source>
        <dbReference type="SAM" id="SignalP"/>
    </source>
</evidence>
<dbReference type="eggNOG" id="KOG4177">
    <property type="taxonomic scope" value="Eukaryota"/>
</dbReference>
<feature type="signal peptide" evidence="4">
    <location>
        <begin position="1"/>
        <end position="30"/>
    </location>
</feature>
<name>L1IQ83_GUITC</name>
<reference evidence="7" key="2">
    <citation type="submission" date="2012-11" db="EMBL/GenBank/DDBJ databases">
        <authorList>
            <person name="Kuo A."/>
            <person name="Curtis B.A."/>
            <person name="Tanifuji G."/>
            <person name="Burki F."/>
            <person name="Gruber A."/>
            <person name="Irimia M."/>
            <person name="Maruyama S."/>
            <person name="Arias M.C."/>
            <person name="Ball S.G."/>
            <person name="Gile G.H."/>
            <person name="Hirakawa Y."/>
            <person name="Hopkins J.F."/>
            <person name="Rensing S.A."/>
            <person name="Schmutz J."/>
            <person name="Symeonidi A."/>
            <person name="Elias M."/>
            <person name="Eveleigh R.J."/>
            <person name="Herman E.K."/>
            <person name="Klute M.J."/>
            <person name="Nakayama T."/>
            <person name="Obornik M."/>
            <person name="Reyes-Prieto A."/>
            <person name="Armbrust E.V."/>
            <person name="Aves S.J."/>
            <person name="Beiko R.G."/>
            <person name="Coutinho P."/>
            <person name="Dacks J.B."/>
            <person name="Durnford D.G."/>
            <person name="Fast N.M."/>
            <person name="Green B.R."/>
            <person name="Grisdale C."/>
            <person name="Hempe F."/>
            <person name="Henrissat B."/>
            <person name="Hoppner M.P."/>
            <person name="Ishida K.-I."/>
            <person name="Kim E."/>
            <person name="Koreny L."/>
            <person name="Kroth P.G."/>
            <person name="Liu Y."/>
            <person name="Malik S.-B."/>
            <person name="Maier U.G."/>
            <person name="McRose D."/>
            <person name="Mock T."/>
            <person name="Neilson J.A."/>
            <person name="Onodera N.T."/>
            <person name="Poole A.M."/>
            <person name="Pritham E.J."/>
            <person name="Richards T.A."/>
            <person name="Rocap G."/>
            <person name="Roy S.W."/>
            <person name="Sarai C."/>
            <person name="Schaack S."/>
            <person name="Shirato S."/>
            <person name="Slamovits C.H."/>
            <person name="Spencer D.F."/>
            <person name="Suzuki S."/>
            <person name="Worden A.Z."/>
            <person name="Zauner S."/>
            <person name="Barry K."/>
            <person name="Bell C."/>
            <person name="Bharti A.K."/>
            <person name="Crow J.A."/>
            <person name="Grimwood J."/>
            <person name="Kramer R."/>
            <person name="Lindquist E."/>
            <person name="Lucas S."/>
            <person name="Salamov A."/>
            <person name="McFadden G.I."/>
            <person name="Lane C.E."/>
            <person name="Keeling P.J."/>
            <person name="Gray M.W."/>
            <person name="Grigoriev I.V."/>
            <person name="Archibald J.M."/>
        </authorList>
    </citation>
    <scope>NUCLEOTIDE SEQUENCE</scope>
    <source>
        <strain evidence="7">CCMP2712</strain>
    </source>
</reference>
<evidence type="ECO:0000313" key="7">
    <source>
        <dbReference type="Proteomes" id="UP000011087"/>
    </source>
</evidence>
<dbReference type="KEGG" id="gtt:GUITHDRAFT_144537"/>